<evidence type="ECO:0000313" key="4">
    <source>
        <dbReference type="EMBL" id="SNQ30254.1"/>
    </source>
</evidence>
<dbReference type="InterPro" id="IPR001623">
    <property type="entry name" value="DnaJ_domain"/>
</dbReference>
<evidence type="ECO:0000256" key="1">
    <source>
        <dbReference type="ARBA" id="ARBA00023186"/>
    </source>
</evidence>
<organism evidence="4 5">
    <name type="scientific">Acinetobacter apis</name>
    <dbReference type="NCBI Taxonomy" id="1229165"/>
    <lineage>
        <taxon>Bacteria</taxon>
        <taxon>Pseudomonadati</taxon>
        <taxon>Pseudomonadota</taxon>
        <taxon>Gammaproteobacteria</taxon>
        <taxon>Moraxellales</taxon>
        <taxon>Moraxellaceae</taxon>
        <taxon>Acinetobacter</taxon>
    </lineage>
</organism>
<gene>
    <name evidence="4" type="ORF">SAMN05444584_2243</name>
</gene>
<dbReference type="PROSITE" id="PS50076">
    <property type="entry name" value="DNAJ_2"/>
    <property type="match status" value="1"/>
</dbReference>
<dbReference type="InterPro" id="IPR036869">
    <property type="entry name" value="J_dom_sf"/>
</dbReference>
<accession>A0A217EIL4</accession>
<dbReference type="InterPro" id="IPR050817">
    <property type="entry name" value="DjlA_DnaK_co-chaperone"/>
</dbReference>
<name>A0A217EIL4_9GAMM</name>
<dbReference type="SMART" id="SM00271">
    <property type="entry name" value="DnaJ"/>
    <property type="match status" value="1"/>
</dbReference>
<dbReference type="EMBL" id="FZLN01000009">
    <property type="protein sequence ID" value="SNQ30254.1"/>
    <property type="molecule type" value="Genomic_DNA"/>
</dbReference>
<keyword evidence="5" id="KW-1185">Reference proteome</keyword>
<keyword evidence="2" id="KW-1133">Transmembrane helix</keyword>
<keyword evidence="1" id="KW-0143">Chaperone</keyword>
<keyword evidence="2" id="KW-0812">Transmembrane</keyword>
<dbReference type="Proteomes" id="UP000243463">
    <property type="component" value="Unassembled WGS sequence"/>
</dbReference>
<dbReference type="SUPFAM" id="SSF46565">
    <property type="entry name" value="Chaperone J-domain"/>
    <property type="match status" value="1"/>
</dbReference>
<evidence type="ECO:0000313" key="5">
    <source>
        <dbReference type="Proteomes" id="UP000243463"/>
    </source>
</evidence>
<evidence type="ECO:0000256" key="2">
    <source>
        <dbReference type="SAM" id="Phobius"/>
    </source>
</evidence>
<dbReference type="Gene3D" id="1.10.287.110">
    <property type="entry name" value="DnaJ domain"/>
    <property type="match status" value="1"/>
</dbReference>
<evidence type="ECO:0000259" key="3">
    <source>
        <dbReference type="PROSITE" id="PS50076"/>
    </source>
</evidence>
<dbReference type="PRINTS" id="PR00625">
    <property type="entry name" value="JDOMAIN"/>
</dbReference>
<dbReference type="PANTHER" id="PTHR24074">
    <property type="entry name" value="CO-CHAPERONE PROTEIN DJLA"/>
    <property type="match status" value="1"/>
</dbReference>
<protein>
    <submittedName>
        <fullName evidence="4">DnaJ domain-containing protein</fullName>
    </submittedName>
</protein>
<reference evidence="5" key="1">
    <citation type="submission" date="2017-06" db="EMBL/GenBank/DDBJ databases">
        <authorList>
            <person name="Varghese N."/>
            <person name="Submissions S."/>
        </authorList>
    </citation>
    <scope>NUCLEOTIDE SEQUENCE [LARGE SCALE GENOMIC DNA]</scope>
    <source>
        <strain evidence="5">ANC 5114</strain>
    </source>
</reference>
<dbReference type="Pfam" id="PF00226">
    <property type="entry name" value="DnaJ"/>
    <property type="match status" value="1"/>
</dbReference>
<dbReference type="AlphaFoldDB" id="A0A217EIL4"/>
<feature type="transmembrane region" description="Helical" evidence="2">
    <location>
        <begin position="112"/>
        <end position="130"/>
    </location>
</feature>
<keyword evidence="2" id="KW-0472">Membrane</keyword>
<dbReference type="RefSeq" id="WP_171289085.1">
    <property type="nucleotide sequence ID" value="NZ_FZLN01000009.1"/>
</dbReference>
<feature type="domain" description="J" evidence="3">
    <location>
        <begin position="6"/>
        <end position="71"/>
    </location>
</feature>
<sequence>MNKIQTHYDNLKVSRTAPIEVIRAAYRSLSQKYHPDRNQNSVEANQVMRLVNQAYEVLSDPVKRKKHDEWIARQEEEQTFSPPPPRQPPPRHNNIDLFPLKIKNFVNQCLKILFWIFCIWLIGIIIYVSSKNVLQNKEVKISEPVKNSEINLDKDLQNNLNNTKANYQTSFDCNKAKSNSEILICNTAELAEADLNLEYLINEARNKSDDIIGFNKYIRKEWNYREKNCKDINCLKNWYNKQKLALSNVIQKGYMALIPVPLPETGIIGNSNFEGVAPLQVKIPLTGDSYFLKITNAYTNEYLASYFIRPGEILNVNLPVGSYTIKYALGKEWYGEKYLFGENTYYAKTDQIFNFQFNGYEYNGYSIELIQRQNGNLKSSNINKNQF</sequence>
<dbReference type="CDD" id="cd06257">
    <property type="entry name" value="DnaJ"/>
    <property type="match status" value="1"/>
</dbReference>
<proteinExistence type="predicted"/>